<evidence type="ECO:0000313" key="3">
    <source>
        <dbReference type="Proteomes" id="UP001500151"/>
    </source>
</evidence>
<feature type="transmembrane region" description="Helical" evidence="1">
    <location>
        <begin position="445"/>
        <end position="464"/>
    </location>
</feature>
<evidence type="ECO:0000256" key="1">
    <source>
        <dbReference type="SAM" id="Phobius"/>
    </source>
</evidence>
<name>A0ABN3RM47_9ACTN</name>
<organism evidence="2 3">
    <name type="scientific">Streptomyces vastus</name>
    <dbReference type="NCBI Taxonomy" id="285451"/>
    <lineage>
        <taxon>Bacteria</taxon>
        <taxon>Bacillati</taxon>
        <taxon>Actinomycetota</taxon>
        <taxon>Actinomycetes</taxon>
        <taxon>Kitasatosporales</taxon>
        <taxon>Streptomycetaceae</taxon>
        <taxon>Streptomyces</taxon>
    </lineage>
</organism>
<evidence type="ECO:0000313" key="2">
    <source>
        <dbReference type="EMBL" id="GAA2655683.1"/>
    </source>
</evidence>
<comment type="caution">
    <text evidence="2">The sequence shown here is derived from an EMBL/GenBank/DDBJ whole genome shotgun (WGS) entry which is preliminary data.</text>
</comment>
<gene>
    <name evidence="2" type="ORF">GCM10010307_68570</name>
</gene>
<keyword evidence="1" id="KW-1133">Transmembrane helix</keyword>
<feature type="transmembrane region" description="Helical" evidence="1">
    <location>
        <begin position="413"/>
        <end position="433"/>
    </location>
</feature>
<accession>A0ABN3RM47</accession>
<reference evidence="2 3" key="1">
    <citation type="journal article" date="2019" name="Int. J. Syst. Evol. Microbiol.">
        <title>The Global Catalogue of Microorganisms (GCM) 10K type strain sequencing project: providing services to taxonomists for standard genome sequencing and annotation.</title>
        <authorList>
            <consortium name="The Broad Institute Genomics Platform"/>
            <consortium name="The Broad Institute Genome Sequencing Center for Infectious Disease"/>
            <person name="Wu L."/>
            <person name="Ma J."/>
        </authorList>
    </citation>
    <scope>NUCLEOTIDE SEQUENCE [LARGE SCALE GENOMIC DNA]</scope>
    <source>
        <strain evidence="2 3">JCM 4524</strain>
    </source>
</reference>
<keyword evidence="3" id="KW-1185">Reference proteome</keyword>
<feature type="transmembrane region" description="Helical" evidence="1">
    <location>
        <begin position="78"/>
        <end position="97"/>
    </location>
</feature>
<feature type="transmembrane region" description="Helical" evidence="1">
    <location>
        <begin position="559"/>
        <end position="578"/>
    </location>
</feature>
<sequence length="579" mass="62315">MWSVLALLVTVAWAIAVEPEPPCSDAVPCGPDWGGMVQMGLAVGLLYWLARLPELTLIAAPALAAVVAWGELPGADSMSLAANVAVIAALAFGWAAARERLATRSRQRRLTERAAGTGHPLPGPVGPLTRGTLPLAAALILCAVAAGAVLLGLRGIHADEQRAARAVRTTAKVISHGEESVQLRTDNARRITVDSYYPEDYGVGDRVTVLEDGSWRRLVAEPYDAFGWQLLVLATALPGLSLLTVGVLARRRAAALRRAPVPALRVLECTDHEGRTWVYAADDSSGRTPLFACFFAATLPDGDGSASRIDFDDEEEEDPAVDTRLHEAVMLGAPYDGAELLLVTTDRDGHPIVIRTAGRVRLPRTGKDPRLDPHALMAARSDIAEPRHQAQADHIATTLTPTSRPLRWGPGSVARTAGLAFTAGVAAGTAYFTHSLVTDGFGWEILPLLGLLMWINLAAVLLNWRVTADSTGLWLAGAWTVRHVPWERLRAAQYTAEGSVEIRLSDGSTWHLTGLGEPRLERRLRLRPSYVRMAEEVTTLRLHPDLRPTDRSSPRDHGLPLGPVLLLLIALTTAAALFV</sequence>
<keyword evidence="1" id="KW-0812">Transmembrane</keyword>
<feature type="transmembrane region" description="Helical" evidence="1">
    <location>
        <begin position="55"/>
        <end position="72"/>
    </location>
</feature>
<dbReference type="Proteomes" id="UP001500151">
    <property type="component" value="Unassembled WGS sequence"/>
</dbReference>
<protein>
    <recommendedName>
        <fullName evidence="4">PH domain-containing protein</fullName>
    </recommendedName>
</protein>
<evidence type="ECO:0008006" key="4">
    <source>
        <dbReference type="Google" id="ProtNLM"/>
    </source>
</evidence>
<keyword evidence="1" id="KW-0472">Membrane</keyword>
<dbReference type="EMBL" id="BAAASJ010000111">
    <property type="protein sequence ID" value="GAA2655683.1"/>
    <property type="molecule type" value="Genomic_DNA"/>
</dbReference>
<proteinExistence type="predicted"/>
<feature type="transmembrane region" description="Helical" evidence="1">
    <location>
        <begin position="226"/>
        <end position="249"/>
    </location>
</feature>
<feature type="transmembrane region" description="Helical" evidence="1">
    <location>
        <begin position="133"/>
        <end position="153"/>
    </location>
</feature>